<sequence>MAAEVEAEPELPEEVVDSMESFHESLGNIEDALKPLLENSTDDMKESMGPLQLAKLNLVVAYSINSLFWMYLITQGMDPKEHPIKQELDRIKKYMVKVKEVQHKQEVSMRIDKGAAKRFVKSALWQPTSNEDKGKDDSKTSTKELTIKNGVLTGCRILRTEVHGADGYN</sequence>
<evidence type="ECO:0000313" key="8">
    <source>
        <dbReference type="EMBL" id="EDO38176.1"/>
    </source>
</evidence>
<comment type="function">
    <text evidence="7">Plays a role in the recruitment of the exosome to pre-rRNA to mediate the 3'-5' end processing of the 5.8S rRNA.</text>
</comment>
<dbReference type="OMA" id="KLMSMPR"/>
<evidence type="ECO:0000256" key="7">
    <source>
        <dbReference type="RuleBase" id="RU368003"/>
    </source>
</evidence>
<dbReference type="HOGENOM" id="CLU_064339_4_1_1"/>
<dbReference type="InterPro" id="IPR011082">
    <property type="entry name" value="Exosome-assoc_fac/DNA_repair"/>
</dbReference>
<keyword evidence="4 7" id="KW-0698">rRNA processing</keyword>
<dbReference type="InterPro" id="IPR007146">
    <property type="entry name" value="Sas10/Utp3/C1D"/>
</dbReference>
<reference evidence="8 9" key="1">
    <citation type="journal article" date="2007" name="Science">
        <title>Sea anemone genome reveals ancestral eumetazoan gene repertoire and genomic organization.</title>
        <authorList>
            <person name="Putnam N.H."/>
            <person name="Srivastava M."/>
            <person name="Hellsten U."/>
            <person name="Dirks B."/>
            <person name="Chapman J."/>
            <person name="Salamov A."/>
            <person name="Terry A."/>
            <person name="Shapiro H."/>
            <person name="Lindquist E."/>
            <person name="Kapitonov V.V."/>
            <person name="Jurka J."/>
            <person name="Genikhovich G."/>
            <person name="Grigoriev I.V."/>
            <person name="Lucas S.M."/>
            <person name="Steele R.E."/>
            <person name="Finnerty J.R."/>
            <person name="Technau U."/>
            <person name="Martindale M.Q."/>
            <person name="Rokhsar D.S."/>
        </authorList>
    </citation>
    <scope>NUCLEOTIDE SEQUENCE [LARGE SCALE GENOMIC DNA]</scope>
    <source>
        <strain evidence="9">CH2 X CH6</strain>
    </source>
</reference>
<dbReference type="PANTHER" id="PTHR15341">
    <property type="entry name" value="SUN-COR STEROID HORMONE RECEPTOR CO-REPRESSOR"/>
    <property type="match status" value="1"/>
</dbReference>
<dbReference type="Pfam" id="PF04000">
    <property type="entry name" value="Sas10_Utp3"/>
    <property type="match status" value="1"/>
</dbReference>
<keyword evidence="5 7" id="KW-0694">RNA-binding</keyword>
<dbReference type="GO" id="GO:0005737">
    <property type="term" value="C:cytoplasm"/>
    <property type="evidence" value="ECO:0007669"/>
    <property type="project" value="UniProtKB-SubCell"/>
</dbReference>
<evidence type="ECO:0000313" key="9">
    <source>
        <dbReference type="Proteomes" id="UP000001593"/>
    </source>
</evidence>
<keyword evidence="9" id="KW-1185">Reference proteome</keyword>
<dbReference type="GO" id="GO:0010468">
    <property type="term" value="P:regulation of gene expression"/>
    <property type="evidence" value="ECO:0000318"/>
    <property type="project" value="GO_Central"/>
</dbReference>
<evidence type="ECO:0000256" key="1">
    <source>
        <dbReference type="ARBA" id="ARBA00004123"/>
    </source>
</evidence>
<evidence type="ECO:0000256" key="3">
    <source>
        <dbReference type="ARBA" id="ARBA00015212"/>
    </source>
</evidence>
<dbReference type="PhylomeDB" id="A7SDV0"/>
<dbReference type="eggNOG" id="KOG4835">
    <property type="taxonomic scope" value="Eukaryota"/>
</dbReference>
<proteinExistence type="inferred from homology"/>
<dbReference type="GO" id="GO:0003677">
    <property type="term" value="F:DNA binding"/>
    <property type="evidence" value="ECO:0000318"/>
    <property type="project" value="GO_Central"/>
</dbReference>
<comment type="subcellular location">
    <subcellularLocation>
        <location evidence="7">Cytoplasm</location>
    </subcellularLocation>
    <subcellularLocation>
        <location evidence="7">Nucleus</location>
        <location evidence="7">Nucleolus</location>
    </subcellularLocation>
    <subcellularLocation>
        <location evidence="1 7">Nucleus</location>
    </subcellularLocation>
</comment>
<dbReference type="GO" id="GO:0000178">
    <property type="term" value="C:exosome (RNase complex)"/>
    <property type="evidence" value="ECO:0000318"/>
    <property type="project" value="GO_Central"/>
</dbReference>
<dbReference type="PANTHER" id="PTHR15341:SF3">
    <property type="entry name" value="NUCLEAR NUCLEIC ACID-BINDING PROTEIN C1D"/>
    <property type="match status" value="1"/>
</dbReference>
<protein>
    <recommendedName>
        <fullName evidence="3 7">Nuclear nucleic acid-binding protein C1D</fullName>
    </recommendedName>
</protein>
<dbReference type="InParanoid" id="A7SDV0"/>
<dbReference type="EMBL" id="DS469632">
    <property type="protein sequence ID" value="EDO38176.1"/>
    <property type="molecule type" value="Genomic_DNA"/>
</dbReference>
<accession>A7SDV0</accession>
<evidence type="ECO:0000256" key="5">
    <source>
        <dbReference type="ARBA" id="ARBA00022884"/>
    </source>
</evidence>
<dbReference type="AlphaFoldDB" id="A7SDV0"/>
<dbReference type="STRING" id="45351.A7SDV0"/>
<dbReference type="Proteomes" id="UP000001593">
    <property type="component" value="Unassembled WGS sequence"/>
</dbReference>
<comment type="subunit">
    <text evidence="7">Monomer and homodimer.</text>
</comment>
<name>A7SDV0_NEMVE</name>
<evidence type="ECO:0000256" key="4">
    <source>
        <dbReference type="ARBA" id="ARBA00022552"/>
    </source>
</evidence>
<dbReference type="GO" id="GO:0005730">
    <property type="term" value="C:nucleolus"/>
    <property type="evidence" value="ECO:0000318"/>
    <property type="project" value="GO_Central"/>
</dbReference>
<evidence type="ECO:0000256" key="6">
    <source>
        <dbReference type="ARBA" id="ARBA00023242"/>
    </source>
</evidence>
<dbReference type="GO" id="GO:0003723">
    <property type="term" value="F:RNA binding"/>
    <property type="evidence" value="ECO:0000318"/>
    <property type="project" value="GO_Central"/>
</dbReference>
<dbReference type="GO" id="GO:0000460">
    <property type="term" value="P:maturation of 5.8S rRNA"/>
    <property type="evidence" value="ECO:0000318"/>
    <property type="project" value="GO_Central"/>
</dbReference>
<organism evidence="8 9">
    <name type="scientific">Nematostella vectensis</name>
    <name type="common">Starlet sea anemone</name>
    <dbReference type="NCBI Taxonomy" id="45351"/>
    <lineage>
        <taxon>Eukaryota</taxon>
        <taxon>Metazoa</taxon>
        <taxon>Cnidaria</taxon>
        <taxon>Anthozoa</taxon>
        <taxon>Hexacorallia</taxon>
        <taxon>Actiniaria</taxon>
        <taxon>Edwardsiidae</taxon>
        <taxon>Nematostella</taxon>
    </lineage>
</organism>
<keyword evidence="7" id="KW-0963">Cytoplasm</keyword>
<dbReference type="FunCoup" id="A7SDV0">
    <property type="interactions" value="593"/>
</dbReference>
<keyword evidence="7" id="KW-0238">DNA-binding</keyword>
<gene>
    <name evidence="8" type="ORF">NEMVEDRAFT_v1g210739</name>
</gene>
<keyword evidence="6 7" id="KW-0539">Nucleus</keyword>
<evidence type="ECO:0000256" key="2">
    <source>
        <dbReference type="ARBA" id="ARBA00009154"/>
    </source>
</evidence>
<comment type="similarity">
    <text evidence="2 7">Belongs to the C1D family.</text>
</comment>